<feature type="compositionally biased region" description="Low complexity" evidence="1">
    <location>
        <begin position="298"/>
        <end position="307"/>
    </location>
</feature>
<feature type="region of interest" description="Disordered" evidence="1">
    <location>
        <begin position="372"/>
        <end position="518"/>
    </location>
</feature>
<feature type="compositionally biased region" description="Polar residues" evidence="1">
    <location>
        <begin position="386"/>
        <end position="407"/>
    </location>
</feature>
<proteinExistence type="evidence at transcript level"/>
<dbReference type="AlphaFoldDB" id="U5EPF6"/>
<evidence type="ECO:0000256" key="1">
    <source>
        <dbReference type="SAM" id="MobiDB-lite"/>
    </source>
</evidence>
<feature type="compositionally biased region" description="Low complexity" evidence="1">
    <location>
        <begin position="198"/>
        <end position="210"/>
    </location>
</feature>
<feature type="region of interest" description="Disordered" evidence="1">
    <location>
        <begin position="290"/>
        <end position="338"/>
    </location>
</feature>
<evidence type="ECO:0000313" key="3">
    <source>
        <dbReference type="EMBL" id="JAB55157.1"/>
    </source>
</evidence>
<accession>U5EPF6</accession>
<name>U5EPF6_9DIPT</name>
<dbReference type="EMBL" id="GANO01004714">
    <property type="protein sequence ID" value="JAB55157.1"/>
    <property type="molecule type" value="mRNA"/>
</dbReference>
<feature type="compositionally biased region" description="Polar residues" evidence="1">
    <location>
        <begin position="316"/>
        <end position="326"/>
    </location>
</feature>
<reference evidence="3" key="1">
    <citation type="journal article" date="2014" name="Insect Biochem. Mol. Biol.">
        <title>An insight into the sialome of the frog biting fly, Corethrella appendiculata.</title>
        <authorList>
            <person name="Ribeiro J.M.C."/>
            <person name="Chagas A.C."/>
            <person name="Pham V.M."/>
            <person name="Lounibos L.P."/>
            <person name="Calvo E."/>
        </authorList>
    </citation>
    <scope>NUCLEOTIDE SEQUENCE</scope>
    <source>
        <tissue evidence="3">Salivary glands</tissue>
    </source>
</reference>
<sequence>MFKIVLFLSFVGVNFAGVYREQIANFVPEKQILKHEYSHNLHYSTHEASVQTARKGAAERLQQQGVYSGQLQSGSSLGSARCFDCIDRDVEAVGHGVVGYTGNDHDQQQSSSKYQASSASSSRYEQRQSGNAYPIYPSGGSKSSYYSANQRESLSSSLQAQPVYSVPVEGSSRYSSSSSSRHDNSQRTQQFPVTIYPASSSASNAASSRSEYLSQNAYQDEDLDDRQTSIPVYTPLDRYSSSSSSHRGGQHIEDRQQTVPVFSSNTYNDNLDQQQSVSGVPVYADKYVSSHSQNTAESQRQQSSSSSVIPVYTPQDRYSTFSSSNRADTHQEKTYVPVYKPIEDNRQVGQTSRVTSTYVPVYVTRANPYYQPSSSRVYSTRYGGSDSLQQRTTADGASYTSVQYPAGSSSSTHQQSSSSNREELSSQTGGVYVPINTGSTSVASKYSEHEKNEQRSGTSYVVPVAPISTSSSSRYGSRHEEHSRTGTNYGQSGVYTPIIGGASTGSSQHSSSSSASDAYSKHRLSYPITGDQLGQQFGSGLGLSGDKNDLSEFMSESERLARAQSQSVQSGTVSGSSVVQNRYSANDNSDVALNTVLSNSNTGAGAGGYQRTKSWASSSKWASGQKYDDEGKIKSYGYLSTAESENHNIDGKTTGYKAATTTLEDDGKVSTYSIHTP</sequence>
<feature type="compositionally biased region" description="Low complexity" evidence="1">
    <location>
        <begin position="408"/>
        <end position="419"/>
    </location>
</feature>
<organism evidence="3">
    <name type="scientific">Corethrella appendiculata</name>
    <dbReference type="NCBI Taxonomy" id="1370023"/>
    <lineage>
        <taxon>Eukaryota</taxon>
        <taxon>Metazoa</taxon>
        <taxon>Ecdysozoa</taxon>
        <taxon>Arthropoda</taxon>
        <taxon>Hexapoda</taxon>
        <taxon>Insecta</taxon>
        <taxon>Pterygota</taxon>
        <taxon>Neoptera</taxon>
        <taxon>Endopterygota</taxon>
        <taxon>Diptera</taxon>
        <taxon>Nematocera</taxon>
        <taxon>Culicoidea</taxon>
        <taxon>Chaoboridae</taxon>
        <taxon>Corethrella</taxon>
    </lineage>
</organism>
<feature type="region of interest" description="Disordered" evidence="1">
    <location>
        <begin position="97"/>
        <end position="139"/>
    </location>
</feature>
<feature type="region of interest" description="Disordered" evidence="1">
    <location>
        <begin position="156"/>
        <end position="258"/>
    </location>
</feature>
<evidence type="ECO:0000256" key="2">
    <source>
        <dbReference type="SAM" id="SignalP"/>
    </source>
</evidence>
<keyword evidence="2" id="KW-0732">Signal</keyword>
<feature type="compositionally biased region" description="Low complexity" evidence="1">
    <location>
        <begin position="500"/>
        <end position="518"/>
    </location>
</feature>
<feature type="chain" id="PRO_5004659531" evidence="2">
    <location>
        <begin position="17"/>
        <end position="677"/>
    </location>
</feature>
<feature type="signal peptide" evidence="2">
    <location>
        <begin position="1"/>
        <end position="16"/>
    </location>
</feature>
<protein>
    <submittedName>
        <fullName evidence="3">Putative secreted mucin</fullName>
    </submittedName>
</protein>
<feature type="compositionally biased region" description="Polar residues" evidence="1">
    <location>
        <begin position="485"/>
        <end position="494"/>
    </location>
</feature>
<feature type="compositionally biased region" description="Low complexity" evidence="1">
    <location>
        <begin position="108"/>
        <end position="139"/>
    </location>
</feature>